<evidence type="ECO:0000256" key="4">
    <source>
        <dbReference type="ARBA" id="ARBA00022753"/>
    </source>
</evidence>
<dbReference type="AlphaFoldDB" id="A0A8J1XJM6"/>
<dbReference type="OrthoDB" id="306304at2759"/>
<dbReference type="GO" id="GO:0015031">
    <property type="term" value="P:protein transport"/>
    <property type="evidence" value="ECO:0007669"/>
    <property type="project" value="UniProtKB-UniRule"/>
</dbReference>
<dbReference type="InterPro" id="IPR037202">
    <property type="entry name" value="ESCRT_assembly_dom"/>
</dbReference>
<evidence type="ECO:0000256" key="7">
    <source>
        <dbReference type="SAM" id="Coils"/>
    </source>
</evidence>
<dbReference type="GO" id="GO:0043130">
    <property type="term" value="F:ubiquitin binding"/>
    <property type="evidence" value="ECO:0007669"/>
    <property type="project" value="TreeGrafter"/>
</dbReference>
<dbReference type="PANTHER" id="PTHR23306:SF3">
    <property type="entry name" value="TUMOR SUPPRESSOR PROTEIN 101"/>
    <property type="match status" value="1"/>
</dbReference>
<dbReference type="EMBL" id="CAIIXF020000011">
    <property type="protein sequence ID" value="CAH1798904.1"/>
    <property type="molecule type" value="Genomic_DNA"/>
</dbReference>
<dbReference type="PROSITE" id="PS51322">
    <property type="entry name" value="UEV"/>
    <property type="match status" value="1"/>
</dbReference>
<keyword evidence="10" id="KW-1185">Reference proteome</keyword>
<dbReference type="Pfam" id="PF09454">
    <property type="entry name" value="Vps23_core"/>
    <property type="match status" value="1"/>
</dbReference>
<dbReference type="InterPro" id="IPR052070">
    <property type="entry name" value="ESCRT-I_UEV_domain"/>
</dbReference>
<dbReference type="SUPFAM" id="SSF140111">
    <property type="entry name" value="Endosomal sorting complex assembly domain"/>
    <property type="match status" value="1"/>
</dbReference>
<protein>
    <submittedName>
        <fullName evidence="9">Uncharacterized protein</fullName>
    </submittedName>
</protein>
<evidence type="ECO:0000256" key="5">
    <source>
        <dbReference type="ARBA" id="ARBA00022927"/>
    </source>
</evidence>
<feature type="region of interest" description="Disordered" evidence="8">
    <location>
        <begin position="142"/>
        <end position="180"/>
    </location>
</feature>
<dbReference type="GO" id="GO:0008333">
    <property type="term" value="P:endosome to lysosome transport"/>
    <property type="evidence" value="ECO:0007669"/>
    <property type="project" value="TreeGrafter"/>
</dbReference>
<dbReference type="Proteomes" id="UP000749559">
    <property type="component" value="Unassembled WGS sequence"/>
</dbReference>
<comment type="caution">
    <text evidence="9">The sequence shown here is derived from an EMBL/GenBank/DDBJ whole genome shotgun (WGS) entry which is preliminary data.</text>
</comment>
<dbReference type="Pfam" id="PF05743">
    <property type="entry name" value="UEV"/>
    <property type="match status" value="1"/>
</dbReference>
<evidence type="ECO:0000256" key="2">
    <source>
        <dbReference type="ARBA" id="ARBA00009594"/>
    </source>
</evidence>
<dbReference type="InterPro" id="IPR017916">
    <property type="entry name" value="SB_dom"/>
</dbReference>
<evidence type="ECO:0000256" key="6">
    <source>
        <dbReference type="ARBA" id="ARBA00023054"/>
    </source>
</evidence>
<evidence type="ECO:0000313" key="9">
    <source>
        <dbReference type="EMBL" id="CAH1798904.1"/>
    </source>
</evidence>
<name>A0A8J1XJM6_OWEFU</name>
<dbReference type="InterPro" id="IPR008883">
    <property type="entry name" value="UEV_N"/>
</dbReference>
<dbReference type="Gene3D" id="3.10.110.10">
    <property type="entry name" value="Ubiquitin Conjugating Enzyme"/>
    <property type="match status" value="1"/>
</dbReference>
<evidence type="ECO:0000313" key="10">
    <source>
        <dbReference type="Proteomes" id="UP000749559"/>
    </source>
</evidence>
<dbReference type="InterPro" id="IPR016135">
    <property type="entry name" value="UBQ-conjugating_enzyme/RWD"/>
</dbReference>
<evidence type="ECO:0000256" key="8">
    <source>
        <dbReference type="SAM" id="MobiDB-lite"/>
    </source>
</evidence>
<comment type="subcellular location">
    <subcellularLocation>
        <location evidence="1">Endosome</location>
    </subcellularLocation>
</comment>
<sequence>MAQHEAYLRTALAKYTQKDLVKRDCMNIFQHFPDLRPSTDFFVFNDGSRRELLCLEGTIPVNYKGATYNIPVCLWLLESHPYNPPMVFVKPTSTMQIKQGKHVDTNGRVFLPYLHEWRHPQSDMMGLIQVMTIVFGEEPPVFARSQTGPARPPYPPGGQPAGGRLPYPTGGPGYGMPQPNAAGSTPYSAYNAPASTSYPASSTAGGYPGAGYTPGGYANPYPGYPPSGGYNPVAGQTSYPQQAATTHTSTSSTQGQSSNQLSDEQIKASVLSAVEDKMRRRLKEIFAQAQAEMDALKKTQEDLNAGKAKLEEMVGNLEKEQIEVEKNISLLREKDEEIMDVLARMENREAIDIDEAVVAPAPLYKQLLNSFAEEQAIEDTIYYLGTALNRGSIDLDVFLKKVRELSRQQFMLRALIRKCRSKAGLPEI</sequence>
<accession>A0A8J1XJM6</accession>
<dbReference type="Gene3D" id="6.10.250.370">
    <property type="match status" value="1"/>
</dbReference>
<feature type="compositionally biased region" description="Low complexity" evidence="8">
    <location>
        <begin position="241"/>
        <end position="260"/>
    </location>
</feature>
<dbReference type="CDD" id="cd11685">
    <property type="entry name" value="UEV_TSG101-like"/>
    <property type="match status" value="1"/>
</dbReference>
<evidence type="ECO:0000256" key="3">
    <source>
        <dbReference type="ARBA" id="ARBA00022448"/>
    </source>
</evidence>
<keyword evidence="3" id="KW-0813">Transport</keyword>
<keyword evidence="4" id="KW-0967">Endosome</keyword>
<evidence type="ECO:0000256" key="1">
    <source>
        <dbReference type="ARBA" id="ARBA00004177"/>
    </source>
</evidence>
<keyword evidence="5" id="KW-0653">Protein transport</keyword>
<feature type="coiled-coil region" evidence="7">
    <location>
        <begin position="279"/>
        <end position="334"/>
    </location>
</feature>
<dbReference type="PANTHER" id="PTHR23306">
    <property type="entry name" value="TUMOR SUSCEPTIBILITY GENE 101 PROTEIN-RELATED"/>
    <property type="match status" value="1"/>
</dbReference>
<dbReference type="GO" id="GO:0000813">
    <property type="term" value="C:ESCRT I complex"/>
    <property type="evidence" value="ECO:0007669"/>
    <property type="project" value="TreeGrafter"/>
</dbReference>
<dbReference type="SUPFAM" id="SSF54495">
    <property type="entry name" value="UBC-like"/>
    <property type="match status" value="1"/>
</dbReference>
<keyword evidence="6 7" id="KW-0175">Coiled coil</keyword>
<proteinExistence type="inferred from homology"/>
<feature type="region of interest" description="Disordered" evidence="8">
    <location>
        <begin position="228"/>
        <end position="264"/>
    </location>
</feature>
<organism evidence="9 10">
    <name type="scientific">Owenia fusiformis</name>
    <name type="common">Polychaete worm</name>
    <dbReference type="NCBI Taxonomy" id="6347"/>
    <lineage>
        <taxon>Eukaryota</taxon>
        <taxon>Metazoa</taxon>
        <taxon>Spiralia</taxon>
        <taxon>Lophotrochozoa</taxon>
        <taxon>Annelida</taxon>
        <taxon>Polychaeta</taxon>
        <taxon>Sedentaria</taxon>
        <taxon>Canalipalpata</taxon>
        <taxon>Sabellida</taxon>
        <taxon>Oweniida</taxon>
        <taxon>Oweniidae</taxon>
        <taxon>Owenia</taxon>
    </lineage>
</organism>
<gene>
    <name evidence="9" type="ORF">OFUS_LOCUS22980</name>
</gene>
<dbReference type="PROSITE" id="PS51312">
    <property type="entry name" value="SB"/>
    <property type="match status" value="1"/>
</dbReference>
<reference evidence="9" key="1">
    <citation type="submission" date="2022-03" db="EMBL/GenBank/DDBJ databases">
        <authorList>
            <person name="Martin C."/>
        </authorList>
    </citation>
    <scope>NUCLEOTIDE SEQUENCE</scope>
</reference>
<dbReference type="Gene3D" id="6.10.140.820">
    <property type="match status" value="1"/>
</dbReference>
<comment type="similarity">
    <text evidence="2">Belongs to the ubiquitin-conjugating enzyme family. UEV subfamily.</text>
</comment>